<dbReference type="PANTHER" id="PTHR24276">
    <property type="entry name" value="POLYSERASE-RELATED"/>
    <property type="match status" value="1"/>
</dbReference>
<evidence type="ECO:0000256" key="1">
    <source>
        <dbReference type="ARBA" id="ARBA00022670"/>
    </source>
</evidence>
<keyword evidence="5" id="KW-0472">Membrane</keyword>
<proteinExistence type="predicted"/>
<dbReference type="InterPro" id="IPR009003">
    <property type="entry name" value="Peptidase_S1_PA"/>
</dbReference>
<keyword evidence="4" id="KW-1015">Disulfide bond</keyword>
<evidence type="ECO:0000256" key="2">
    <source>
        <dbReference type="ARBA" id="ARBA00022801"/>
    </source>
</evidence>
<evidence type="ECO:0000259" key="6">
    <source>
        <dbReference type="PROSITE" id="PS50240"/>
    </source>
</evidence>
<feature type="transmembrane region" description="Helical" evidence="5">
    <location>
        <begin position="5"/>
        <end position="23"/>
    </location>
</feature>
<dbReference type="GO" id="GO:0004252">
    <property type="term" value="F:serine-type endopeptidase activity"/>
    <property type="evidence" value="ECO:0007669"/>
    <property type="project" value="InterPro"/>
</dbReference>
<keyword evidence="2" id="KW-0378">Hydrolase</keyword>
<dbReference type="InterPro" id="IPR001254">
    <property type="entry name" value="Trypsin_dom"/>
</dbReference>
<dbReference type="Pfam" id="PF00089">
    <property type="entry name" value="Trypsin"/>
    <property type="match status" value="1"/>
</dbReference>
<feature type="domain" description="Peptidase S1" evidence="6">
    <location>
        <begin position="29"/>
        <end position="271"/>
    </location>
</feature>
<evidence type="ECO:0000256" key="4">
    <source>
        <dbReference type="ARBA" id="ARBA00023157"/>
    </source>
</evidence>
<keyword evidence="7" id="KW-1185">Reference proteome</keyword>
<evidence type="ECO:0000256" key="3">
    <source>
        <dbReference type="ARBA" id="ARBA00022825"/>
    </source>
</evidence>
<dbReference type="SUPFAM" id="SSF50494">
    <property type="entry name" value="Trypsin-like serine proteases"/>
    <property type="match status" value="1"/>
</dbReference>
<dbReference type="AlphaFoldDB" id="A0AAJ7DY25"/>
<dbReference type="GeneID" id="105364428"/>
<keyword evidence="5" id="KW-1133">Transmembrane helix</keyword>
<keyword evidence="1" id="KW-0645">Protease</keyword>
<gene>
    <name evidence="8" type="primary">LOC105364428</name>
</gene>
<evidence type="ECO:0000313" key="8">
    <source>
        <dbReference type="RefSeq" id="XP_011500642.1"/>
    </source>
</evidence>
<evidence type="ECO:0000256" key="5">
    <source>
        <dbReference type="SAM" id="Phobius"/>
    </source>
</evidence>
<keyword evidence="5" id="KW-0812">Transmembrane</keyword>
<dbReference type="InterPro" id="IPR043504">
    <property type="entry name" value="Peptidase_S1_PA_chymotrypsin"/>
</dbReference>
<dbReference type="GO" id="GO:0006508">
    <property type="term" value="P:proteolysis"/>
    <property type="evidence" value="ECO:0007669"/>
    <property type="project" value="UniProtKB-KW"/>
</dbReference>
<accession>A0AAJ7DY25</accession>
<evidence type="ECO:0000313" key="7">
    <source>
        <dbReference type="Proteomes" id="UP000695007"/>
    </source>
</evidence>
<dbReference type="Proteomes" id="UP000695007">
    <property type="component" value="Unplaced"/>
</dbReference>
<dbReference type="SMART" id="SM00020">
    <property type="entry name" value="Tryp_SPc"/>
    <property type="match status" value="1"/>
</dbReference>
<dbReference type="PANTHER" id="PTHR24276:SF94">
    <property type="entry name" value="AT20289P-RELATED"/>
    <property type="match status" value="1"/>
</dbReference>
<organism evidence="7 8">
    <name type="scientific">Ceratosolen solmsi marchali</name>
    <dbReference type="NCBI Taxonomy" id="326594"/>
    <lineage>
        <taxon>Eukaryota</taxon>
        <taxon>Metazoa</taxon>
        <taxon>Ecdysozoa</taxon>
        <taxon>Arthropoda</taxon>
        <taxon>Hexapoda</taxon>
        <taxon>Insecta</taxon>
        <taxon>Pterygota</taxon>
        <taxon>Neoptera</taxon>
        <taxon>Endopterygota</taxon>
        <taxon>Hymenoptera</taxon>
        <taxon>Apocrita</taxon>
        <taxon>Proctotrupomorpha</taxon>
        <taxon>Chalcidoidea</taxon>
        <taxon>Agaonidae</taxon>
        <taxon>Agaoninae</taxon>
        <taxon>Ceratosolen</taxon>
    </lineage>
</organism>
<dbReference type="RefSeq" id="XP_011500642.1">
    <property type="nucleotide sequence ID" value="XM_011502340.1"/>
</dbReference>
<dbReference type="PROSITE" id="PS50240">
    <property type="entry name" value="TRYPSIN_DOM"/>
    <property type="match status" value="1"/>
</dbReference>
<dbReference type="InterPro" id="IPR050430">
    <property type="entry name" value="Peptidase_S1"/>
</dbReference>
<dbReference type="Gene3D" id="2.40.10.10">
    <property type="entry name" value="Trypsin-like serine proteases"/>
    <property type="match status" value="1"/>
</dbReference>
<protein>
    <submittedName>
        <fullName evidence="8">Trypsin-like</fullName>
    </submittedName>
</protein>
<sequence>MQHHIYLFIIRHIVFGILIFHHFSHTKALYGHNVRPAQQNEQSFVIKVMFIVPGANVSTDLICTGALVTRHDVISAEHCMQYVEMNNTKFLVGLTDSPQFRFYPNWWISYEQWEQHSDQRKGYLINDFCFIRLTSIVMDEFNTVTFSFYEQKKTSGKRVVVLGWGSLNNNTYPTTLQAADLKVMSKKGCDRQISRVLGRRIQIQENILCTIGDPFTVLMDGDSGSPLLYRNKLIGVSTGICPLVAENVLEDKVNLHINIYYYQEFLLEIISTT</sequence>
<reference evidence="8" key="1">
    <citation type="submission" date="2025-08" db="UniProtKB">
        <authorList>
            <consortium name="RefSeq"/>
        </authorList>
    </citation>
    <scope>IDENTIFICATION</scope>
</reference>
<dbReference type="KEGG" id="csol:105364428"/>
<keyword evidence="3" id="KW-0720">Serine protease</keyword>
<name>A0AAJ7DY25_9HYME</name>